<dbReference type="Pfam" id="PF16037">
    <property type="entry name" value="DUF4790"/>
    <property type="match status" value="1"/>
</dbReference>
<accession>A0A6J2THY2</accession>
<dbReference type="OrthoDB" id="7675754at2759"/>
<organism evidence="1 2">
    <name type="scientific">Drosophila lebanonensis</name>
    <name type="common">Fruit fly</name>
    <name type="synonym">Scaptodrosophila lebanonensis</name>
    <dbReference type="NCBI Taxonomy" id="7225"/>
    <lineage>
        <taxon>Eukaryota</taxon>
        <taxon>Metazoa</taxon>
        <taxon>Ecdysozoa</taxon>
        <taxon>Arthropoda</taxon>
        <taxon>Hexapoda</taxon>
        <taxon>Insecta</taxon>
        <taxon>Pterygota</taxon>
        <taxon>Neoptera</taxon>
        <taxon>Endopterygota</taxon>
        <taxon>Diptera</taxon>
        <taxon>Brachycera</taxon>
        <taxon>Muscomorpha</taxon>
        <taxon>Ephydroidea</taxon>
        <taxon>Drosophilidae</taxon>
        <taxon>Scaptodrosophila</taxon>
    </lineage>
</organism>
<dbReference type="GeneID" id="115624247"/>
<protein>
    <submittedName>
        <fullName evidence="2">Uncharacterized protein LOC115624247 isoform X1</fullName>
    </submittedName>
</protein>
<evidence type="ECO:0000313" key="2">
    <source>
        <dbReference type="RefSeq" id="XP_030374728.1"/>
    </source>
</evidence>
<proteinExistence type="predicted"/>
<sequence>MSTLLRNRSTKRSIKFMDIPNEEHVTYFKAWLRRSQLDSSFMRNSFQFDSIVDKNSVFKRYEPKGDDCDVLQIDPSYSRFKIPYEMVCKIRYNEDKKRYDEQFHSEIQQLVDSQTSAIEASYMVRVMAYTTLWPPYHNRRELQRTSEKFYQLNKKERKRLKKIMAENI</sequence>
<dbReference type="AlphaFoldDB" id="A0A6J2THY2"/>
<name>A0A6J2THY2_DROLE</name>
<dbReference type="InterPro" id="IPR032004">
    <property type="entry name" value="DUF4790"/>
</dbReference>
<reference evidence="2" key="1">
    <citation type="submission" date="2025-08" db="UniProtKB">
        <authorList>
            <consortium name="RefSeq"/>
        </authorList>
    </citation>
    <scope>IDENTIFICATION</scope>
    <source>
        <strain evidence="2">11010-0011.00</strain>
        <tissue evidence="2">Whole body</tissue>
    </source>
</reference>
<dbReference type="RefSeq" id="XP_030374728.1">
    <property type="nucleotide sequence ID" value="XM_030518868.1"/>
</dbReference>
<dbReference type="Proteomes" id="UP000504634">
    <property type="component" value="Unplaced"/>
</dbReference>
<evidence type="ECO:0000313" key="1">
    <source>
        <dbReference type="Proteomes" id="UP000504634"/>
    </source>
</evidence>
<keyword evidence="1" id="KW-1185">Reference proteome</keyword>
<gene>
    <name evidence="2" type="primary">LOC115624247</name>
</gene>